<accession>A0ABT2SQG6</accession>
<dbReference type="Pfam" id="PF02368">
    <property type="entry name" value="Big_2"/>
    <property type="match status" value="2"/>
</dbReference>
<keyword evidence="1" id="KW-0732">Signal</keyword>
<dbReference type="SUPFAM" id="SSF49373">
    <property type="entry name" value="Invasin/intimin cell-adhesion fragments"/>
    <property type="match status" value="3"/>
</dbReference>
<reference evidence="3 4" key="1">
    <citation type="journal article" date="2021" name="ISME Commun">
        <title>Automated analysis of genomic sequences facilitates high-throughput and comprehensive description of bacteria.</title>
        <authorList>
            <person name="Hitch T.C.A."/>
        </authorList>
    </citation>
    <scope>NUCLEOTIDE SEQUENCE [LARGE SCALE GENOMIC DNA]</scope>
    <source>
        <strain evidence="3 4">Sanger_29</strain>
    </source>
</reference>
<evidence type="ECO:0000256" key="1">
    <source>
        <dbReference type="SAM" id="SignalP"/>
    </source>
</evidence>
<dbReference type="SMART" id="SM00635">
    <property type="entry name" value="BID_2"/>
    <property type="match status" value="3"/>
</dbReference>
<dbReference type="InterPro" id="IPR003343">
    <property type="entry name" value="Big_2"/>
</dbReference>
<dbReference type="InterPro" id="IPR035940">
    <property type="entry name" value="CAP_sf"/>
</dbReference>
<evidence type="ECO:0000313" key="4">
    <source>
        <dbReference type="Proteomes" id="UP001652338"/>
    </source>
</evidence>
<feature type="domain" description="BIG2" evidence="2">
    <location>
        <begin position="395"/>
        <end position="471"/>
    </location>
</feature>
<dbReference type="EMBL" id="JAOQKE010000042">
    <property type="protein sequence ID" value="MCU6726739.1"/>
    <property type="molecule type" value="Genomic_DNA"/>
</dbReference>
<dbReference type="Gene3D" id="3.40.33.10">
    <property type="entry name" value="CAP"/>
    <property type="match status" value="1"/>
</dbReference>
<evidence type="ECO:0000313" key="3">
    <source>
        <dbReference type="EMBL" id="MCU6726739.1"/>
    </source>
</evidence>
<dbReference type="Proteomes" id="UP001652338">
    <property type="component" value="Unassembled WGS sequence"/>
</dbReference>
<evidence type="ECO:0000259" key="2">
    <source>
        <dbReference type="SMART" id="SM00635"/>
    </source>
</evidence>
<dbReference type="Pfam" id="PF00188">
    <property type="entry name" value="CAP"/>
    <property type="match status" value="1"/>
</dbReference>
<organism evidence="3 4">
    <name type="scientific">Muricoprocola aceti</name>
    <dbReference type="NCBI Taxonomy" id="2981772"/>
    <lineage>
        <taxon>Bacteria</taxon>
        <taxon>Bacillati</taxon>
        <taxon>Bacillota</taxon>
        <taxon>Clostridia</taxon>
        <taxon>Lachnospirales</taxon>
        <taxon>Lachnospiraceae</taxon>
        <taxon>Muricoprocola</taxon>
    </lineage>
</organism>
<name>A0ABT2SQG6_9FIRM</name>
<feature type="chain" id="PRO_5046074758" evidence="1">
    <location>
        <begin position="27"/>
        <end position="473"/>
    </location>
</feature>
<gene>
    <name evidence="3" type="ORF">OCV47_15710</name>
</gene>
<feature type="domain" description="BIG2" evidence="2">
    <location>
        <begin position="231"/>
        <end position="302"/>
    </location>
</feature>
<dbReference type="PANTHER" id="PTHR31157:SF1">
    <property type="entry name" value="SCP DOMAIN-CONTAINING PROTEIN"/>
    <property type="match status" value="1"/>
</dbReference>
<feature type="domain" description="BIG2" evidence="2">
    <location>
        <begin position="307"/>
        <end position="387"/>
    </location>
</feature>
<sequence>MKLRKCMCVAALAGLFVLTNTFPAAAEGNQDSKTVNSAEIVPAMAGFQIDLSGFIEGSYDQMDYITISGTRHYDAAYEVLAIVNKERTKAGLSPLTMDQDLLEAAMKRAAESCVDFSHTRPNQTMCFSASSKMNGENIAAGSRTADGIMTIWMNSPGHRANILTDDYQSIGVGCFEQGGTWFWVQAFGSSEAETGNPPQNRSVTELIPYVYDEYSSQFGLYVSGDEEDDTLYAGNKLPLQVAMVNKGWQYAYAKLNADSFAWTSSNSSVATVNEQGIVTGLAAGDTTITAASEKITVSQTIHVKKKAGSSKNTTGKTSASTVRLQVKQKISAFKVMNIPNGDYVKSYKSGNTRIFTVNQAGKLTAKKAGTAKLTATLASGKKITVKVIVQKGKVKTTKVTVNKKSLKLKAGKTETLKVKRYPYTSQEKVTYKSSNSKVVKVSKNGKVTAKKKGAAKITVKSGKKTVTCKVKVY</sequence>
<dbReference type="InterPro" id="IPR008964">
    <property type="entry name" value="Invasin/intimin_cell_adhesion"/>
</dbReference>
<feature type="signal peptide" evidence="1">
    <location>
        <begin position="1"/>
        <end position="26"/>
    </location>
</feature>
<dbReference type="InterPro" id="IPR014044">
    <property type="entry name" value="CAP_dom"/>
</dbReference>
<dbReference type="PANTHER" id="PTHR31157">
    <property type="entry name" value="SCP DOMAIN-CONTAINING PROTEIN"/>
    <property type="match status" value="1"/>
</dbReference>
<dbReference type="SUPFAM" id="SSF55797">
    <property type="entry name" value="PR-1-like"/>
    <property type="match status" value="1"/>
</dbReference>
<dbReference type="CDD" id="cd05379">
    <property type="entry name" value="CAP_bacterial"/>
    <property type="match status" value="1"/>
</dbReference>
<keyword evidence="4" id="KW-1185">Reference proteome</keyword>
<dbReference type="RefSeq" id="WP_262655956.1">
    <property type="nucleotide sequence ID" value="NZ_JAOQKE010000042.1"/>
</dbReference>
<dbReference type="Gene3D" id="2.60.40.1080">
    <property type="match status" value="3"/>
</dbReference>
<protein>
    <submittedName>
        <fullName evidence="3">Ig-like domain-containing protein</fullName>
    </submittedName>
</protein>
<proteinExistence type="predicted"/>
<comment type="caution">
    <text evidence="3">The sequence shown here is derived from an EMBL/GenBank/DDBJ whole genome shotgun (WGS) entry which is preliminary data.</text>
</comment>